<dbReference type="Gene3D" id="2.60.120.620">
    <property type="entry name" value="q2cbj1_9rhob like domain"/>
    <property type="match status" value="1"/>
</dbReference>
<dbReference type="RefSeq" id="WP_091643031.1">
    <property type="nucleotide sequence ID" value="NZ_FMHW01000002.1"/>
</dbReference>
<reference evidence="3" key="1">
    <citation type="submission" date="2016-06" db="EMBL/GenBank/DDBJ databases">
        <authorList>
            <person name="Varghese N."/>
            <person name="Submissions Spin"/>
        </authorList>
    </citation>
    <scope>NUCLEOTIDE SEQUENCE [LARGE SCALE GENOMIC DNA]</scope>
    <source>
        <strain evidence="3">DSM 43817</strain>
    </source>
</reference>
<dbReference type="GO" id="GO:0016706">
    <property type="term" value="F:2-oxoglutarate-dependent dioxygenase activity"/>
    <property type="evidence" value="ECO:0007669"/>
    <property type="project" value="UniProtKB-ARBA"/>
</dbReference>
<dbReference type="GO" id="GO:0005506">
    <property type="term" value="F:iron ion binding"/>
    <property type="evidence" value="ECO:0007669"/>
    <property type="project" value="UniProtKB-ARBA"/>
</dbReference>
<dbReference type="Pfam" id="PF00550">
    <property type="entry name" value="PP-binding"/>
    <property type="match status" value="1"/>
</dbReference>
<organism evidence="2 3">
    <name type="scientific">Micromonospora pallida</name>
    <dbReference type="NCBI Taxonomy" id="145854"/>
    <lineage>
        <taxon>Bacteria</taxon>
        <taxon>Bacillati</taxon>
        <taxon>Actinomycetota</taxon>
        <taxon>Actinomycetes</taxon>
        <taxon>Micromonosporales</taxon>
        <taxon>Micromonosporaceae</taxon>
        <taxon>Micromonospora</taxon>
    </lineage>
</organism>
<evidence type="ECO:0000259" key="1">
    <source>
        <dbReference type="PROSITE" id="PS50075"/>
    </source>
</evidence>
<evidence type="ECO:0000313" key="2">
    <source>
        <dbReference type="EMBL" id="SCL27319.1"/>
    </source>
</evidence>
<sequence>MEAQFLAPDDPGIGEALRRDGVVYIRDILDPEQVAQTREVLASYEKTVLPKIRRSSQEADSHGRLVMYRDVERYDPWLNDLVRQPSLLGLVQRAVDWDPIIYYLDVFPKPAGGTPIDAHQELYTVPVDPPQLLHLWIPLEDVTPENGSIHFYHGTHRLGLAPHVERPGVAPTVDPRVLDRIENMRVEVTCPAGWGAIFGGYMIHWSGPNRSDRDRPAMTIGLRGRHTTIKSEAENVTSLVARVFREETELPTYGWDDDFYGSGGNDEVAGRVLARIHDDHGVTIPLSDFSAYRTPRAMAARVLELQGHDALDRR</sequence>
<keyword evidence="2" id="KW-0223">Dioxygenase</keyword>
<dbReference type="InterPro" id="IPR008775">
    <property type="entry name" value="Phytyl_CoA_dOase-like"/>
</dbReference>
<keyword evidence="3" id="KW-1185">Reference proteome</keyword>
<dbReference type="PANTHER" id="PTHR20883:SF48">
    <property type="entry name" value="ECTOINE DIOXYGENASE"/>
    <property type="match status" value="1"/>
</dbReference>
<protein>
    <submittedName>
        <fullName evidence="2">2-oxoglutarate-dependent dioxygenase</fullName>
    </submittedName>
</protein>
<evidence type="ECO:0000313" key="3">
    <source>
        <dbReference type="Proteomes" id="UP000198959"/>
    </source>
</evidence>
<dbReference type="Gene3D" id="3.40.50.1820">
    <property type="entry name" value="alpha/beta hydrolase"/>
    <property type="match status" value="1"/>
</dbReference>
<dbReference type="Pfam" id="PF05721">
    <property type="entry name" value="PhyH"/>
    <property type="match status" value="1"/>
</dbReference>
<dbReference type="SUPFAM" id="SSF51197">
    <property type="entry name" value="Clavaminate synthase-like"/>
    <property type="match status" value="1"/>
</dbReference>
<dbReference type="AlphaFoldDB" id="A0A1C6SD73"/>
<dbReference type="InterPro" id="IPR036736">
    <property type="entry name" value="ACP-like_sf"/>
</dbReference>
<dbReference type="EMBL" id="FMHW01000002">
    <property type="protein sequence ID" value="SCL27319.1"/>
    <property type="molecule type" value="Genomic_DNA"/>
</dbReference>
<keyword evidence="2" id="KW-0560">Oxidoreductase</keyword>
<dbReference type="STRING" id="145854.GA0074692_2330"/>
<dbReference type="PANTHER" id="PTHR20883">
    <property type="entry name" value="PHYTANOYL-COA DIOXYGENASE DOMAIN CONTAINING 1"/>
    <property type="match status" value="1"/>
</dbReference>
<gene>
    <name evidence="2" type="ORF">GA0074692_2330</name>
</gene>
<dbReference type="PROSITE" id="PS50075">
    <property type="entry name" value="CARRIER"/>
    <property type="match status" value="1"/>
</dbReference>
<proteinExistence type="predicted"/>
<dbReference type="SUPFAM" id="SSF47336">
    <property type="entry name" value="ACP-like"/>
    <property type="match status" value="1"/>
</dbReference>
<accession>A0A1C6SD73</accession>
<dbReference type="OrthoDB" id="9796766at2"/>
<name>A0A1C6SD73_9ACTN</name>
<dbReference type="Proteomes" id="UP000198959">
    <property type="component" value="Unassembled WGS sequence"/>
</dbReference>
<feature type="domain" description="Carrier" evidence="1">
    <location>
        <begin position="231"/>
        <end position="306"/>
    </location>
</feature>
<dbReference type="InterPro" id="IPR029058">
    <property type="entry name" value="AB_hydrolase_fold"/>
</dbReference>
<dbReference type="InterPro" id="IPR009081">
    <property type="entry name" value="PP-bd_ACP"/>
</dbReference>